<evidence type="ECO:0000259" key="3">
    <source>
        <dbReference type="Pfam" id="PF02470"/>
    </source>
</evidence>
<dbReference type="Pfam" id="PF02470">
    <property type="entry name" value="MlaD"/>
    <property type="match status" value="1"/>
</dbReference>
<gene>
    <name evidence="4" type="ORF">ACFQ21_22685</name>
</gene>
<feature type="coiled-coil region" evidence="1">
    <location>
        <begin position="279"/>
        <end position="306"/>
    </location>
</feature>
<protein>
    <submittedName>
        <fullName evidence="4">MlaD family protein</fullName>
    </submittedName>
</protein>
<evidence type="ECO:0000256" key="1">
    <source>
        <dbReference type="SAM" id="Coils"/>
    </source>
</evidence>
<feature type="transmembrane region" description="Helical" evidence="2">
    <location>
        <begin position="12"/>
        <end position="31"/>
    </location>
</feature>
<dbReference type="EMBL" id="JBHTKA010000008">
    <property type="protein sequence ID" value="MFD1002150.1"/>
    <property type="molecule type" value="Genomic_DNA"/>
</dbReference>
<sequence>MKTKEISQDIKLGVFVLAGLAIFIATVFFIGSENSIFSRTFTIVSIFKNVEGLKEGDNVWLSGVKIGTVKDVRIVSEGKVVVQLQLKERQNEFITKNATAYIGSDGLVGNKIVVVRPGNAANHITDNDTINAASPTDTQELINIAKDVGQNTKTLTSDLQAISQKVKNGQGLVGELLNDGAFAQDLRSTVTNLRLAGNNMNRATAELNGLVYQMKNGDGVINRLLYDTTMAGTFDAALVNVKKVSANTAKIAEDLKDVVAKVNSNDNALGLLLADTTFAQRMENTLINAESASNKLDENMEAMQHNFLLRGYFKKKRKAEEKERVKSAPPSPSGI</sequence>
<dbReference type="PANTHER" id="PTHR33371:SF4">
    <property type="entry name" value="INTERMEMBRANE PHOSPHOLIPID TRANSPORT SYSTEM BINDING PROTEIN MLAD"/>
    <property type="match status" value="1"/>
</dbReference>
<name>A0ABW3K9N2_9BACT</name>
<dbReference type="InterPro" id="IPR052336">
    <property type="entry name" value="MlaD_Phospholipid_Transporter"/>
</dbReference>
<keyword evidence="1" id="KW-0175">Coiled coil</keyword>
<keyword evidence="2" id="KW-1133">Transmembrane helix</keyword>
<dbReference type="Proteomes" id="UP001597112">
    <property type="component" value="Unassembled WGS sequence"/>
</dbReference>
<dbReference type="RefSeq" id="WP_377582978.1">
    <property type="nucleotide sequence ID" value="NZ_JBHTKA010000008.1"/>
</dbReference>
<evidence type="ECO:0000313" key="5">
    <source>
        <dbReference type="Proteomes" id="UP001597112"/>
    </source>
</evidence>
<proteinExistence type="predicted"/>
<comment type="caution">
    <text evidence="4">The sequence shown here is derived from an EMBL/GenBank/DDBJ whole genome shotgun (WGS) entry which is preliminary data.</text>
</comment>
<keyword evidence="2" id="KW-0472">Membrane</keyword>
<evidence type="ECO:0000313" key="4">
    <source>
        <dbReference type="EMBL" id="MFD1002150.1"/>
    </source>
</evidence>
<organism evidence="4 5">
    <name type="scientific">Ohtaekwangia kribbensis</name>
    <dbReference type="NCBI Taxonomy" id="688913"/>
    <lineage>
        <taxon>Bacteria</taxon>
        <taxon>Pseudomonadati</taxon>
        <taxon>Bacteroidota</taxon>
        <taxon>Cytophagia</taxon>
        <taxon>Cytophagales</taxon>
        <taxon>Fulvivirgaceae</taxon>
        <taxon>Ohtaekwangia</taxon>
    </lineage>
</organism>
<dbReference type="PANTHER" id="PTHR33371">
    <property type="entry name" value="INTERMEMBRANE PHOSPHOLIPID TRANSPORT SYSTEM BINDING PROTEIN MLAD-RELATED"/>
    <property type="match status" value="1"/>
</dbReference>
<feature type="domain" description="Mce/MlaD" evidence="3">
    <location>
        <begin position="41"/>
        <end position="118"/>
    </location>
</feature>
<dbReference type="InterPro" id="IPR003399">
    <property type="entry name" value="Mce/MlaD"/>
</dbReference>
<keyword evidence="2" id="KW-0812">Transmembrane</keyword>
<keyword evidence="5" id="KW-1185">Reference proteome</keyword>
<accession>A0ABW3K9N2</accession>
<reference evidence="5" key="1">
    <citation type="journal article" date="2019" name="Int. J. Syst. Evol. Microbiol.">
        <title>The Global Catalogue of Microorganisms (GCM) 10K type strain sequencing project: providing services to taxonomists for standard genome sequencing and annotation.</title>
        <authorList>
            <consortium name="The Broad Institute Genomics Platform"/>
            <consortium name="The Broad Institute Genome Sequencing Center for Infectious Disease"/>
            <person name="Wu L."/>
            <person name="Ma J."/>
        </authorList>
    </citation>
    <scope>NUCLEOTIDE SEQUENCE [LARGE SCALE GENOMIC DNA]</scope>
    <source>
        <strain evidence="5">CCUG 58938</strain>
    </source>
</reference>
<evidence type="ECO:0000256" key="2">
    <source>
        <dbReference type="SAM" id="Phobius"/>
    </source>
</evidence>